<evidence type="ECO:0000313" key="3">
    <source>
        <dbReference type="EMBL" id="KAA1054688.1"/>
    </source>
</evidence>
<dbReference type="Proteomes" id="UP000325333">
    <property type="component" value="Unassembled WGS sequence"/>
</dbReference>
<organism evidence="3 4">
    <name type="scientific">Azospirillum argentinense</name>
    <dbReference type="NCBI Taxonomy" id="2970906"/>
    <lineage>
        <taxon>Bacteria</taxon>
        <taxon>Pseudomonadati</taxon>
        <taxon>Pseudomonadota</taxon>
        <taxon>Alphaproteobacteria</taxon>
        <taxon>Rhodospirillales</taxon>
        <taxon>Azospirillaceae</taxon>
        <taxon>Azospirillum</taxon>
    </lineage>
</organism>
<feature type="domain" description="Helix-turn-helix" evidence="2">
    <location>
        <begin position="20"/>
        <end position="70"/>
    </location>
</feature>
<dbReference type="InterPro" id="IPR041657">
    <property type="entry name" value="HTH_17"/>
</dbReference>
<dbReference type="AlphaFoldDB" id="A0A5B0KT56"/>
<dbReference type="EMBL" id="VEWN01000008">
    <property type="protein sequence ID" value="KAA1054688.1"/>
    <property type="molecule type" value="Genomic_DNA"/>
</dbReference>
<dbReference type="InterPro" id="IPR009061">
    <property type="entry name" value="DNA-bd_dom_put_sf"/>
</dbReference>
<reference evidence="3 4" key="1">
    <citation type="submission" date="2019-07" db="EMBL/GenBank/DDBJ databases">
        <title>Genome sequencing of the stress-tolerant strain Azospirillum brasilense Az19.</title>
        <authorList>
            <person name="Maroniche G.A."/>
            <person name="Garcia J.E."/>
            <person name="Pagnussat L."/>
            <person name="Amenta M."/>
            <person name="Creus C.M."/>
        </authorList>
    </citation>
    <scope>NUCLEOTIDE SEQUENCE [LARGE SCALE GENOMIC DNA]</scope>
    <source>
        <strain evidence="3 4">Az19</strain>
    </source>
</reference>
<proteinExistence type="predicted"/>
<name>A0A5B0KT56_9PROT</name>
<dbReference type="Pfam" id="PF12728">
    <property type="entry name" value="HTH_17"/>
    <property type="match status" value="1"/>
</dbReference>
<sequence>MPVSVHTGTPPTPLPLLSEYLSEPDTAKELGVCTRTLGRMRERGGGPPYVRIAKRVVYRREAIADWLRKQETK</sequence>
<evidence type="ECO:0000259" key="2">
    <source>
        <dbReference type="Pfam" id="PF12728"/>
    </source>
</evidence>
<evidence type="ECO:0000256" key="1">
    <source>
        <dbReference type="SAM" id="MobiDB-lite"/>
    </source>
</evidence>
<comment type="caution">
    <text evidence="3">The sequence shown here is derived from an EMBL/GenBank/DDBJ whole genome shotgun (WGS) entry which is preliminary data.</text>
</comment>
<accession>A0A5B0KT56</accession>
<dbReference type="SUPFAM" id="SSF46955">
    <property type="entry name" value="Putative DNA-binding domain"/>
    <property type="match status" value="1"/>
</dbReference>
<gene>
    <name evidence="3" type="ORF">FH063_005964</name>
</gene>
<protein>
    <recommendedName>
        <fullName evidence="2">Helix-turn-helix domain-containing protein</fullName>
    </recommendedName>
</protein>
<feature type="region of interest" description="Disordered" evidence="1">
    <location>
        <begin position="1"/>
        <end position="21"/>
    </location>
</feature>
<dbReference type="RefSeq" id="WP_149650277.1">
    <property type="nucleotide sequence ID" value="NZ_VEWN01000008.1"/>
</dbReference>
<evidence type="ECO:0000313" key="4">
    <source>
        <dbReference type="Proteomes" id="UP000325333"/>
    </source>
</evidence>